<dbReference type="Proteomes" id="UP001237642">
    <property type="component" value="Unassembled WGS sequence"/>
</dbReference>
<reference evidence="4" key="1">
    <citation type="submission" date="2023-02" db="EMBL/GenBank/DDBJ databases">
        <title>Genome of toxic invasive species Heracleum sosnowskyi carries increased number of genes despite the absence of recent whole-genome duplications.</title>
        <authorList>
            <person name="Schelkunov M."/>
            <person name="Shtratnikova V."/>
            <person name="Makarenko M."/>
            <person name="Klepikova A."/>
            <person name="Omelchenko D."/>
            <person name="Novikova G."/>
            <person name="Obukhova E."/>
            <person name="Bogdanov V."/>
            <person name="Penin A."/>
            <person name="Logacheva M."/>
        </authorList>
    </citation>
    <scope>NUCLEOTIDE SEQUENCE</scope>
    <source>
        <strain evidence="4">Hsosn_3</strain>
        <tissue evidence="4">Leaf</tissue>
    </source>
</reference>
<keyword evidence="2" id="KW-0677">Repeat</keyword>
<sequence length="516" mass="58486">MGTTISTIRSNSNPNNLNKTLFLLSQKTNYCTAATRSNLNSNSNSISNGSNRLLQTIILVRDPGVSIVPVLDQWITEGNNIKPSDLQRLIRALRTRKRYSHALQLSEWGSTNNFCRDSSVSHAVQLDLIGAVRGIDAAESYFSNLTDTEKDERTYGALLSRYTREGLVDKSLSLMQTMKEIGFASRPLAYINLMYLYSNTDQSEKILDVLSEMKKSGIPPDNSSYRICINSCGERSDFNNMEKLLEDMERQPNITMDWTTYNTAISHYIKGNQKEKALVVLKKMEKINKEANGYSHLISHYAKLGHKDEVMRLWGIQKLRKKQDNTDYIMMLGTLVTLGELQESEKVLKEWESSCYIFDFRVPNALYMGLCSKGLTEKAETMLKNMIDTGKTPIPNSWVIICCGYVDMENMEKASKCMKEALAVAENSSGWKPHPKLISSILHWLGEKGEIADVEAFVTSLRSVIPVNKEMYHALIKANKRVGKGVDEIIKRMKYDKLEPDEETQRILSSEADETE</sequence>
<evidence type="ECO:0000313" key="5">
    <source>
        <dbReference type="Proteomes" id="UP001237642"/>
    </source>
</evidence>
<gene>
    <name evidence="4" type="ORF">POM88_005477</name>
</gene>
<dbReference type="GO" id="GO:0005739">
    <property type="term" value="C:mitochondrion"/>
    <property type="evidence" value="ECO:0007669"/>
    <property type="project" value="TreeGrafter"/>
</dbReference>
<dbReference type="InterPro" id="IPR011990">
    <property type="entry name" value="TPR-like_helical_dom_sf"/>
</dbReference>
<proteinExistence type="inferred from homology"/>
<dbReference type="NCBIfam" id="TIGR00756">
    <property type="entry name" value="PPR"/>
    <property type="match status" value="1"/>
</dbReference>
<dbReference type="PROSITE" id="PS51375">
    <property type="entry name" value="PPR"/>
    <property type="match status" value="2"/>
</dbReference>
<protein>
    <submittedName>
        <fullName evidence="4">Pentatricopeptide repeat-containing protein, mitochondrial-like</fullName>
    </submittedName>
</protein>
<evidence type="ECO:0000256" key="1">
    <source>
        <dbReference type="ARBA" id="ARBA00007626"/>
    </source>
</evidence>
<dbReference type="GO" id="GO:0003729">
    <property type="term" value="F:mRNA binding"/>
    <property type="evidence" value="ECO:0007669"/>
    <property type="project" value="UniProtKB-ARBA"/>
</dbReference>
<keyword evidence="5" id="KW-1185">Reference proteome</keyword>
<comment type="similarity">
    <text evidence="1">Belongs to the PPR family. P subfamily.</text>
</comment>
<dbReference type="PANTHER" id="PTHR45717">
    <property type="entry name" value="OS12G0527900 PROTEIN"/>
    <property type="match status" value="1"/>
</dbReference>
<feature type="repeat" description="PPR" evidence="3">
    <location>
        <begin position="186"/>
        <end position="220"/>
    </location>
</feature>
<evidence type="ECO:0000313" key="4">
    <source>
        <dbReference type="EMBL" id="KAK1395614.1"/>
    </source>
</evidence>
<evidence type="ECO:0000256" key="2">
    <source>
        <dbReference type="ARBA" id="ARBA00022737"/>
    </source>
</evidence>
<dbReference type="EMBL" id="JAUIZM010000002">
    <property type="protein sequence ID" value="KAK1395614.1"/>
    <property type="molecule type" value="Genomic_DNA"/>
</dbReference>
<reference evidence="4" key="2">
    <citation type="submission" date="2023-05" db="EMBL/GenBank/DDBJ databases">
        <authorList>
            <person name="Schelkunov M.I."/>
        </authorList>
    </citation>
    <scope>NUCLEOTIDE SEQUENCE</scope>
    <source>
        <strain evidence="4">Hsosn_3</strain>
        <tissue evidence="4">Leaf</tissue>
    </source>
</reference>
<dbReference type="Pfam" id="PF01535">
    <property type="entry name" value="PPR"/>
    <property type="match status" value="3"/>
</dbReference>
<comment type="caution">
    <text evidence="4">The sequence shown here is derived from an EMBL/GenBank/DDBJ whole genome shotgun (WGS) entry which is preliminary data.</text>
</comment>
<organism evidence="4 5">
    <name type="scientific">Heracleum sosnowskyi</name>
    <dbReference type="NCBI Taxonomy" id="360622"/>
    <lineage>
        <taxon>Eukaryota</taxon>
        <taxon>Viridiplantae</taxon>
        <taxon>Streptophyta</taxon>
        <taxon>Embryophyta</taxon>
        <taxon>Tracheophyta</taxon>
        <taxon>Spermatophyta</taxon>
        <taxon>Magnoliopsida</taxon>
        <taxon>eudicotyledons</taxon>
        <taxon>Gunneridae</taxon>
        <taxon>Pentapetalae</taxon>
        <taxon>asterids</taxon>
        <taxon>campanulids</taxon>
        <taxon>Apiales</taxon>
        <taxon>Apiaceae</taxon>
        <taxon>Apioideae</taxon>
        <taxon>apioid superclade</taxon>
        <taxon>Tordylieae</taxon>
        <taxon>Tordyliinae</taxon>
        <taxon>Heracleum</taxon>
    </lineage>
</organism>
<accession>A0AAD8N3T1</accession>
<feature type="repeat" description="PPR" evidence="3">
    <location>
        <begin position="151"/>
        <end position="185"/>
    </location>
</feature>
<dbReference type="Gene3D" id="1.25.40.10">
    <property type="entry name" value="Tetratricopeptide repeat domain"/>
    <property type="match status" value="3"/>
</dbReference>
<dbReference type="InterPro" id="IPR002885">
    <property type="entry name" value="PPR_rpt"/>
</dbReference>
<dbReference type="Pfam" id="PF13041">
    <property type="entry name" value="PPR_2"/>
    <property type="match status" value="1"/>
</dbReference>
<name>A0AAD8N3T1_9APIA</name>
<dbReference type="AlphaFoldDB" id="A0AAD8N3T1"/>
<evidence type="ECO:0000256" key="3">
    <source>
        <dbReference type="PROSITE-ProRule" id="PRU00708"/>
    </source>
</evidence>
<dbReference type="PANTHER" id="PTHR45717:SF7">
    <property type="entry name" value="PENTACOTRIPEPTIDE-REPEAT REGION OF PRORP DOMAIN-CONTAINING PROTEIN"/>
    <property type="match status" value="1"/>
</dbReference>